<dbReference type="InterPro" id="IPR013087">
    <property type="entry name" value="Znf_C2H2_type"/>
</dbReference>
<feature type="compositionally biased region" description="Basic and acidic residues" evidence="8">
    <location>
        <begin position="147"/>
        <end position="166"/>
    </location>
</feature>
<organism evidence="10 11">
    <name type="scientific">Cordylochernes scorpioides</name>
    <dbReference type="NCBI Taxonomy" id="51811"/>
    <lineage>
        <taxon>Eukaryota</taxon>
        <taxon>Metazoa</taxon>
        <taxon>Ecdysozoa</taxon>
        <taxon>Arthropoda</taxon>
        <taxon>Chelicerata</taxon>
        <taxon>Arachnida</taxon>
        <taxon>Pseudoscorpiones</taxon>
        <taxon>Cheliferoidea</taxon>
        <taxon>Chernetidae</taxon>
        <taxon>Cordylochernes</taxon>
    </lineage>
</organism>
<evidence type="ECO:0000256" key="4">
    <source>
        <dbReference type="ARBA" id="ARBA00022771"/>
    </source>
</evidence>
<evidence type="ECO:0000259" key="9">
    <source>
        <dbReference type="PROSITE" id="PS50157"/>
    </source>
</evidence>
<evidence type="ECO:0000313" key="10">
    <source>
        <dbReference type="EMBL" id="UYV67366.1"/>
    </source>
</evidence>
<evidence type="ECO:0000256" key="1">
    <source>
        <dbReference type="ARBA" id="ARBA00004123"/>
    </source>
</evidence>
<keyword evidence="2" id="KW-0479">Metal-binding</keyword>
<feature type="region of interest" description="Disordered" evidence="8">
    <location>
        <begin position="126"/>
        <end position="184"/>
    </location>
</feature>
<accession>A0ABY6KGQ4</accession>
<feature type="domain" description="C2H2-type" evidence="9">
    <location>
        <begin position="53"/>
        <end position="80"/>
    </location>
</feature>
<evidence type="ECO:0000256" key="6">
    <source>
        <dbReference type="ARBA" id="ARBA00023242"/>
    </source>
</evidence>
<reference evidence="10 11" key="1">
    <citation type="submission" date="2022-01" db="EMBL/GenBank/DDBJ databases">
        <title>A chromosomal length assembly of Cordylochernes scorpioides.</title>
        <authorList>
            <person name="Zeh D."/>
            <person name="Zeh J."/>
        </authorList>
    </citation>
    <scope>NUCLEOTIDE SEQUENCE [LARGE SCALE GENOMIC DNA]</scope>
    <source>
        <strain evidence="10">IN4F17</strain>
        <tissue evidence="10">Whole Body</tissue>
    </source>
</reference>
<evidence type="ECO:0000313" key="11">
    <source>
        <dbReference type="Proteomes" id="UP001235939"/>
    </source>
</evidence>
<dbReference type="Proteomes" id="UP001235939">
    <property type="component" value="Chromosome 05"/>
</dbReference>
<evidence type="ECO:0000256" key="3">
    <source>
        <dbReference type="ARBA" id="ARBA00022737"/>
    </source>
</evidence>
<keyword evidence="6" id="KW-0539">Nucleus</keyword>
<feature type="compositionally biased region" description="Polar residues" evidence="8">
    <location>
        <begin position="167"/>
        <end position="176"/>
    </location>
</feature>
<evidence type="ECO:0000256" key="8">
    <source>
        <dbReference type="SAM" id="MobiDB-lite"/>
    </source>
</evidence>
<evidence type="ECO:0000256" key="2">
    <source>
        <dbReference type="ARBA" id="ARBA00022723"/>
    </source>
</evidence>
<feature type="domain" description="C2H2-type" evidence="9">
    <location>
        <begin position="81"/>
        <end position="108"/>
    </location>
</feature>
<feature type="compositionally biased region" description="Basic residues" evidence="8">
    <location>
        <begin position="126"/>
        <end position="143"/>
    </location>
</feature>
<name>A0ABY6KGQ4_9ARAC</name>
<comment type="subcellular location">
    <subcellularLocation>
        <location evidence="1">Nucleus</location>
    </subcellularLocation>
</comment>
<feature type="domain" description="C2H2-type" evidence="9">
    <location>
        <begin position="109"/>
        <end position="136"/>
    </location>
</feature>
<dbReference type="EMBL" id="CP092867">
    <property type="protein sequence ID" value="UYV67366.1"/>
    <property type="molecule type" value="Genomic_DNA"/>
</dbReference>
<keyword evidence="11" id="KW-1185">Reference proteome</keyword>
<dbReference type="PANTHER" id="PTHR23226">
    <property type="entry name" value="ZINC FINGER AND SCAN DOMAIN-CONTAINING"/>
    <property type="match status" value="1"/>
</dbReference>
<evidence type="ECO:0000256" key="5">
    <source>
        <dbReference type="ARBA" id="ARBA00022833"/>
    </source>
</evidence>
<dbReference type="PANTHER" id="PTHR23226:SF416">
    <property type="entry name" value="FI01424P"/>
    <property type="match status" value="1"/>
</dbReference>
<keyword evidence="5" id="KW-0862">Zinc</keyword>
<keyword evidence="4 7" id="KW-0863">Zinc-finger</keyword>
<dbReference type="SUPFAM" id="SSF57667">
    <property type="entry name" value="beta-beta-alpha zinc fingers"/>
    <property type="match status" value="2"/>
</dbReference>
<protein>
    <recommendedName>
        <fullName evidence="9">C2H2-type domain-containing protein</fullName>
    </recommendedName>
</protein>
<dbReference type="PROSITE" id="PS50157">
    <property type="entry name" value="ZINC_FINGER_C2H2_2"/>
    <property type="match status" value="3"/>
</dbReference>
<dbReference type="InterPro" id="IPR036236">
    <property type="entry name" value="Znf_C2H2_sf"/>
</dbReference>
<gene>
    <name evidence="10" type="ORF">LAZ67_5000374</name>
</gene>
<proteinExistence type="predicted"/>
<evidence type="ECO:0000256" key="7">
    <source>
        <dbReference type="PROSITE-ProRule" id="PRU00042"/>
    </source>
</evidence>
<keyword evidence="3" id="KW-0677">Repeat</keyword>
<dbReference type="SMART" id="SM00355">
    <property type="entry name" value="ZnF_C2H2"/>
    <property type="match status" value="3"/>
</dbReference>
<dbReference type="Gene3D" id="3.30.160.60">
    <property type="entry name" value="Classic Zinc Finger"/>
    <property type="match status" value="3"/>
</dbReference>
<sequence>MESEKKNEQEVEIEHNAASNIKDSLNMNTSQYEYKCENCPFHENNDLKISTKLQCSECNFSTNHYSSLIRHKRIHTGTKKYECKECTYKAHQKSDVGKHRLIHERAKKYKCDSCEYGTTNKGFLKKHQQIHKGKNKPVPKSKVPKVNSDKHSESEKLENPFNEEHNSMNTEQNVPRNINDEKEETAILPDMECCDNNNLEQ</sequence>